<keyword evidence="1" id="KW-0378">Hydrolase</keyword>
<name>A0A2P2LKV3_RHIMU</name>
<sequence length="51" mass="5957">MFLHKYRAVKITKCQAESLKEFQSMQRTGKVLEVRSSAGRVEKVFEKSRLP</sequence>
<organism evidence="1">
    <name type="scientific">Rhizophora mucronata</name>
    <name type="common">Asiatic mangrove</name>
    <dbReference type="NCBI Taxonomy" id="61149"/>
    <lineage>
        <taxon>Eukaryota</taxon>
        <taxon>Viridiplantae</taxon>
        <taxon>Streptophyta</taxon>
        <taxon>Embryophyta</taxon>
        <taxon>Tracheophyta</taxon>
        <taxon>Spermatophyta</taxon>
        <taxon>Magnoliopsida</taxon>
        <taxon>eudicotyledons</taxon>
        <taxon>Gunneridae</taxon>
        <taxon>Pentapetalae</taxon>
        <taxon>rosids</taxon>
        <taxon>fabids</taxon>
        <taxon>Malpighiales</taxon>
        <taxon>Rhizophoraceae</taxon>
        <taxon>Rhizophora</taxon>
    </lineage>
</organism>
<protein>
    <submittedName>
        <fullName evidence="1">Nudix hydrolase 7-like</fullName>
    </submittedName>
</protein>
<dbReference type="GO" id="GO:0016787">
    <property type="term" value="F:hydrolase activity"/>
    <property type="evidence" value="ECO:0007669"/>
    <property type="project" value="UniProtKB-KW"/>
</dbReference>
<dbReference type="AlphaFoldDB" id="A0A2P2LKV3"/>
<accession>A0A2P2LKV3</accession>
<dbReference type="EMBL" id="GGEC01038108">
    <property type="protein sequence ID" value="MBX18592.1"/>
    <property type="molecule type" value="Transcribed_RNA"/>
</dbReference>
<reference evidence="1" key="1">
    <citation type="submission" date="2018-02" db="EMBL/GenBank/DDBJ databases">
        <title>Rhizophora mucronata_Transcriptome.</title>
        <authorList>
            <person name="Meera S.P."/>
            <person name="Sreeshan A."/>
            <person name="Augustine A."/>
        </authorList>
    </citation>
    <scope>NUCLEOTIDE SEQUENCE</scope>
    <source>
        <tissue evidence="1">Leaf</tissue>
    </source>
</reference>
<evidence type="ECO:0000313" key="1">
    <source>
        <dbReference type="EMBL" id="MBX18592.1"/>
    </source>
</evidence>
<proteinExistence type="predicted"/>